<name>A0ABU9N0N2_9FLAO</name>
<keyword evidence="1" id="KW-1133">Transmembrane helix</keyword>
<evidence type="ECO:0000256" key="1">
    <source>
        <dbReference type="SAM" id="Phobius"/>
    </source>
</evidence>
<sequence length="104" mass="12074">MIRKIVFKIRVWTTILIPFILILLPADFFDRGETVCLSRLLAGIECYACGLTRATMHFIHFEFSTAWSYNKLVFIVVPMLFPLWVKAFYELNGKTLPGIWGKLT</sequence>
<dbReference type="Proteomes" id="UP001460072">
    <property type="component" value="Unassembled WGS sequence"/>
</dbReference>
<gene>
    <name evidence="2" type="ORF">WFZ85_01565</name>
</gene>
<evidence type="ECO:0000313" key="3">
    <source>
        <dbReference type="Proteomes" id="UP001460072"/>
    </source>
</evidence>
<keyword evidence="1" id="KW-0812">Transmembrane</keyword>
<dbReference type="Pfam" id="PF10825">
    <property type="entry name" value="DUF2752"/>
    <property type="match status" value="1"/>
</dbReference>
<feature type="transmembrane region" description="Helical" evidence="1">
    <location>
        <begin position="66"/>
        <end position="85"/>
    </location>
</feature>
<keyword evidence="1" id="KW-0472">Membrane</keyword>
<protein>
    <submittedName>
        <fullName evidence="2">DUF2752 domain-containing protein</fullName>
    </submittedName>
</protein>
<feature type="transmembrane region" description="Helical" evidence="1">
    <location>
        <begin position="12"/>
        <end position="29"/>
    </location>
</feature>
<comment type="caution">
    <text evidence="2">The sequence shown here is derived from an EMBL/GenBank/DDBJ whole genome shotgun (WGS) entry which is preliminary data.</text>
</comment>
<reference evidence="2 3" key="1">
    <citation type="submission" date="2024-03" db="EMBL/GenBank/DDBJ databases">
        <title>Two novel species of the genus Flavobacterium exhibiting potentially degradation of complex polysaccharides.</title>
        <authorList>
            <person name="Lian X."/>
        </authorList>
    </citation>
    <scope>NUCLEOTIDE SEQUENCE [LARGE SCALE GENOMIC DNA]</scope>
    <source>
        <strain evidence="3">j3</strain>
    </source>
</reference>
<keyword evidence="3" id="KW-1185">Reference proteome</keyword>
<evidence type="ECO:0000313" key="2">
    <source>
        <dbReference type="EMBL" id="MEM0541292.1"/>
    </source>
</evidence>
<proteinExistence type="predicted"/>
<dbReference type="EMBL" id="JBCGDO010000001">
    <property type="protein sequence ID" value="MEM0541292.1"/>
    <property type="molecule type" value="Genomic_DNA"/>
</dbReference>
<dbReference type="InterPro" id="IPR021215">
    <property type="entry name" value="DUF2752"/>
</dbReference>
<organism evidence="2 3">
    <name type="scientific">Flavobacterium aureirubrum</name>
    <dbReference type="NCBI Taxonomy" id="3133147"/>
    <lineage>
        <taxon>Bacteria</taxon>
        <taxon>Pseudomonadati</taxon>
        <taxon>Bacteroidota</taxon>
        <taxon>Flavobacteriia</taxon>
        <taxon>Flavobacteriales</taxon>
        <taxon>Flavobacteriaceae</taxon>
        <taxon>Flavobacterium</taxon>
    </lineage>
</organism>
<dbReference type="RefSeq" id="WP_342694524.1">
    <property type="nucleotide sequence ID" value="NZ_JBCGDO010000001.1"/>
</dbReference>
<accession>A0ABU9N0N2</accession>